<dbReference type="Proteomes" id="UP000236736">
    <property type="component" value="Unassembled WGS sequence"/>
</dbReference>
<proteinExistence type="predicted"/>
<dbReference type="OrthoDB" id="5458950at2"/>
<dbReference type="EMBL" id="FNVR01000036">
    <property type="protein sequence ID" value="SEG43240.1"/>
    <property type="molecule type" value="Genomic_DNA"/>
</dbReference>
<reference evidence="2" key="1">
    <citation type="submission" date="2016-10" db="EMBL/GenBank/DDBJ databases">
        <authorList>
            <person name="Varghese N."/>
            <person name="Submissions S."/>
        </authorList>
    </citation>
    <scope>NUCLEOTIDE SEQUENCE [LARGE SCALE GENOMIC DNA]</scope>
    <source>
        <strain evidence="2">DSM 17298</strain>
    </source>
</reference>
<dbReference type="RefSeq" id="WP_103926465.1">
    <property type="nucleotide sequence ID" value="NZ_BBFN01000049.1"/>
</dbReference>
<evidence type="ECO:0000313" key="2">
    <source>
        <dbReference type="Proteomes" id="UP000236736"/>
    </source>
</evidence>
<dbReference type="AlphaFoldDB" id="A0A1H6A4G8"/>
<dbReference type="STRING" id="1120964.GCA_001313265_06726"/>
<gene>
    <name evidence="1" type="ORF">SAMN03080598_03905</name>
</gene>
<name>A0A1H6A4G8_9BACT</name>
<keyword evidence="2" id="KW-1185">Reference proteome</keyword>
<evidence type="ECO:0000313" key="1">
    <source>
        <dbReference type="EMBL" id="SEG43240.1"/>
    </source>
</evidence>
<protein>
    <submittedName>
        <fullName evidence="1">Uncharacterized protein</fullName>
    </submittedName>
</protein>
<accession>A0A1H6A4G8</accession>
<organism evidence="1 2">
    <name type="scientific">Algoriphagus boritolerans DSM 17298 = JCM 18970</name>
    <dbReference type="NCBI Taxonomy" id="1120964"/>
    <lineage>
        <taxon>Bacteria</taxon>
        <taxon>Pseudomonadati</taxon>
        <taxon>Bacteroidota</taxon>
        <taxon>Cytophagia</taxon>
        <taxon>Cytophagales</taxon>
        <taxon>Cyclobacteriaceae</taxon>
        <taxon>Algoriphagus</taxon>
    </lineage>
</organism>
<sequence>MTTEINQEQKEFLKLQLWKSTMRASISRAGEIYTPGTTAKKKSRFRVELLSFVTEMIRDHYETKTSDDQTHLENISKLKDFASGFGFVMLRFGHAQKILNLFLKYLWCLGYVQEPPHFPVDRLIQKRLRIQNFSNWTNEMEKEGYMKVIEEAKIVAKRENFRSIAALELSFYNDLW</sequence>